<evidence type="ECO:0000313" key="2">
    <source>
        <dbReference type="Proteomes" id="UP001149331"/>
    </source>
</evidence>
<accession>A0AAW6JW27</accession>
<sequence>MANEKITITDRLRCDIIERRKSYGLSSYELSERTGNGHSKFWLQNIESGKTKKISKQDLLSLYMTMEGVDEEDYVTEHIEKILNQSVGDDSKEWYELINIYDDYSENYNEDSLMDELEELLEEEIVPQIRNSIFGMSINQKQAALSALKNFYYSLYTNSDLAFALINIPLFGVSVLDKKEYYEAINDLLAIGAKYNDLVIKNKSFETIQQWEEQDEYFKKLDQKTIYTALNNFKNILQELYNSIKSDDIDMFELVRKFNLDVSFMIERGQPNVLKHYLKSFHISTGKDFSTHIKECVRWFIGFEDEYKLPFIFDIIDENHLQDIYEFLNNYGNIYPTAK</sequence>
<evidence type="ECO:0000313" key="1">
    <source>
        <dbReference type="EMBL" id="MDE1202340.1"/>
    </source>
</evidence>
<reference evidence="1" key="1">
    <citation type="submission" date="2022-12" db="EMBL/GenBank/DDBJ databases">
        <title>Genome of R. gnavus strain RSHDN_120.</title>
        <authorList>
            <person name="Abdugheni R."/>
        </authorList>
    </citation>
    <scope>NUCLEOTIDE SEQUENCE</scope>
    <source>
        <strain evidence="1">RSHDN_120</strain>
    </source>
</reference>
<organism evidence="1 2">
    <name type="scientific">Mediterraneibacter gnavus</name>
    <name type="common">Ruminococcus gnavus</name>
    <dbReference type="NCBI Taxonomy" id="33038"/>
    <lineage>
        <taxon>Bacteria</taxon>
        <taxon>Bacillati</taxon>
        <taxon>Bacillota</taxon>
        <taxon>Clostridia</taxon>
        <taxon>Lachnospirales</taxon>
        <taxon>Lachnospiraceae</taxon>
        <taxon>Mediterraneibacter</taxon>
    </lineage>
</organism>
<gene>
    <name evidence="1" type="ORF">O4N78_01895</name>
</gene>
<evidence type="ECO:0008006" key="3">
    <source>
        <dbReference type="Google" id="ProtNLM"/>
    </source>
</evidence>
<comment type="caution">
    <text evidence="1">The sequence shown here is derived from an EMBL/GenBank/DDBJ whole genome shotgun (WGS) entry which is preliminary data.</text>
</comment>
<dbReference type="EMBL" id="JAPZEG010000001">
    <property type="protein sequence ID" value="MDE1202340.1"/>
    <property type="molecule type" value="Genomic_DNA"/>
</dbReference>
<dbReference type="Proteomes" id="UP001149331">
    <property type="component" value="Unassembled WGS sequence"/>
</dbReference>
<dbReference type="InterPro" id="IPR001387">
    <property type="entry name" value="Cro/C1-type_HTH"/>
</dbReference>
<dbReference type="CDD" id="cd00093">
    <property type="entry name" value="HTH_XRE"/>
    <property type="match status" value="1"/>
</dbReference>
<protein>
    <recommendedName>
        <fullName evidence="3">HTH cro/C1-type domain-containing protein</fullName>
    </recommendedName>
</protein>
<dbReference type="AlphaFoldDB" id="A0AAW6JW27"/>
<name>A0AAW6JW27_MEDGN</name>
<proteinExistence type="predicted"/>
<dbReference type="RefSeq" id="WP_272583230.1">
    <property type="nucleotide sequence ID" value="NZ_JAPZEG010000001.1"/>
</dbReference>